<dbReference type="RefSeq" id="XP_041559351.1">
    <property type="nucleotide sequence ID" value="XM_041707023.1"/>
</dbReference>
<dbReference type="GeneID" id="64977162"/>
<proteinExistence type="predicted"/>
<accession>A0A7R7XSX7</accession>
<dbReference type="EMBL" id="AP024448">
    <property type="protein sequence ID" value="BCS27157.1"/>
    <property type="molecule type" value="Genomic_DNA"/>
</dbReference>
<dbReference type="KEGG" id="apuu:APUU_60205A"/>
<protein>
    <submittedName>
        <fullName evidence="1">Uncharacterized protein</fullName>
    </submittedName>
</protein>
<organism evidence="1 2">
    <name type="scientific">Aspergillus puulaauensis</name>
    <dbReference type="NCBI Taxonomy" id="1220207"/>
    <lineage>
        <taxon>Eukaryota</taxon>
        <taxon>Fungi</taxon>
        <taxon>Dikarya</taxon>
        <taxon>Ascomycota</taxon>
        <taxon>Pezizomycotina</taxon>
        <taxon>Eurotiomycetes</taxon>
        <taxon>Eurotiomycetidae</taxon>
        <taxon>Eurotiales</taxon>
        <taxon>Aspergillaceae</taxon>
        <taxon>Aspergillus</taxon>
    </lineage>
</organism>
<reference evidence="1" key="2">
    <citation type="submission" date="2021-02" db="EMBL/GenBank/DDBJ databases">
        <title>Aspergillus puulaauensis MK2 genome sequence.</title>
        <authorList>
            <person name="Futagami T."/>
            <person name="Mori K."/>
            <person name="Kadooka C."/>
            <person name="Tanaka T."/>
        </authorList>
    </citation>
    <scope>NUCLEOTIDE SEQUENCE</scope>
    <source>
        <strain evidence="1">MK2</strain>
    </source>
</reference>
<name>A0A7R7XSX7_9EURO</name>
<evidence type="ECO:0000313" key="2">
    <source>
        <dbReference type="Proteomes" id="UP000654913"/>
    </source>
</evidence>
<evidence type="ECO:0000313" key="1">
    <source>
        <dbReference type="EMBL" id="BCS27157.1"/>
    </source>
</evidence>
<gene>
    <name evidence="1" type="ORF">APUU_60205A</name>
</gene>
<sequence>MGHDSKVPTADFASNDQNLGRSSMWHQLIWGDINIIVQDRLGDSPSLGPSDLSGSALPSQRHFLFSRVKPKKESVPGETPLIGRECLNIRCGVSVDTRLTPGSFDPVKPQPLSTLPYWGLEELITEVSKSPKS</sequence>
<reference evidence="1" key="1">
    <citation type="submission" date="2021-01" db="EMBL/GenBank/DDBJ databases">
        <authorList>
            <consortium name="Aspergillus puulaauensis MK2 genome sequencing consortium"/>
            <person name="Kazuki M."/>
            <person name="Futagami T."/>
        </authorList>
    </citation>
    <scope>NUCLEOTIDE SEQUENCE</scope>
    <source>
        <strain evidence="1">MK2</strain>
    </source>
</reference>
<keyword evidence="2" id="KW-1185">Reference proteome</keyword>
<dbReference type="Proteomes" id="UP000654913">
    <property type="component" value="Chromosome 6"/>
</dbReference>
<dbReference type="AlphaFoldDB" id="A0A7R7XSX7"/>